<feature type="compositionally biased region" description="Polar residues" evidence="1">
    <location>
        <begin position="360"/>
        <end position="380"/>
    </location>
</feature>
<feature type="region of interest" description="Disordered" evidence="1">
    <location>
        <begin position="315"/>
        <end position="383"/>
    </location>
</feature>
<evidence type="ECO:0000313" key="2">
    <source>
        <dbReference type="EMBL" id="KAJ1983794.1"/>
    </source>
</evidence>
<feature type="region of interest" description="Disordered" evidence="1">
    <location>
        <begin position="1"/>
        <end position="21"/>
    </location>
</feature>
<feature type="compositionally biased region" description="Low complexity" evidence="1">
    <location>
        <begin position="95"/>
        <end position="104"/>
    </location>
</feature>
<sequence>MSHTHQTFKSQGQQNPASATNPAVVPIDMDLLIQKMSAINQVKATETRRASRPTVHFASGTGGTPAAASSPPFHSDATAVRPPSLRVRFDDRSGAPSAAPEASATHPCDLELHGEKLSPLIMVALRNRSEEMHELVQRNRSLFREIRSVLQGTDHHDIVSPVLASPQPLLSPAHWSGSSFGGGGIGDSQATLASPISPYAHSLGHSPIFEKALNEDTFDAFKRILYTPRADMPDPVWLRALAGFLAKVPPLWSRFQDLIGYEPALWEDTASGSIYESSSEGEELSSGEMDGTHNKYRAWAVPTQRDYEHYGQGAMPFAPEDFPEHPESQGQLTDTSKPGDTGPTLPTGPIFPLHRGESPTFASQVVPQPSGRSTWPSSRRGSILGSNAMDAQVELEAAQDAPGLARNLHQSTDAFGQNALAVDPSWDLYQQHQPHRRDSEFITSANDEDDGTDAGHYNGLSGPSPDHRRRSRRPSVISPGISAGQLIPPPPSSLVVLRQCPGAMDTLIATHQAFFESLRAKLAASEEHHSPRTCKFTGHYDQEQVCERPQDYNYKELFNVLRSPPQTMADEPWLAYLVDALDQWPEMLDRLEDMADRALGHGQHEL</sequence>
<reference evidence="2" key="1">
    <citation type="submission" date="2022-07" db="EMBL/GenBank/DDBJ databases">
        <title>Phylogenomic reconstructions and comparative analyses of Kickxellomycotina fungi.</title>
        <authorList>
            <person name="Reynolds N.K."/>
            <person name="Stajich J.E."/>
            <person name="Barry K."/>
            <person name="Grigoriev I.V."/>
            <person name="Crous P."/>
            <person name="Smith M.E."/>
        </authorList>
    </citation>
    <scope>NUCLEOTIDE SEQUENCE</scope>
    <source>
        <strain evidence="2">RSA 567</strain>
    </source>
</reference>
<evidence type="ECO:0000256" key="1">
    <source>
        <dbReference type="SAM" id="MobiDB-lite"/>
    </source>
</evidence>
<accession>A0A9W8EAN9</accession>
<name>A0A9W8EAN9_9FUNG</name>
<proteinExistence type="predicted"/>
<gene>
    <name evidence="2" type="ORF">H4R34_001037</name>
</gene>
<evidence type="ECO:0000313" key="3">
    <source>
        <dbReference type="Proteomes" id="UP001151582"/>
    </source>
</evidence>
<dbReference type="AlphaFoldDB" id="A0A9W8EAN9"/>
<dbReference type="Proteomes" id="UP001151582">
    <property type="component" value="Unassembled WGS sequence"/>
</dbReference>
<organism evidence="2 3">
    <name type="scientific">Dimargaris verticillata</name>
    <dbReference type="NCBI Taxonomy" id="2761393"/>
    <lineage>
        <taxon>Eukaryota</taxon>
        <taxon>Fungi</taxon>
        <taxon>Fungi incertae sedis</taxon>
        <taxon>Zoopagomycota</taxon>
        <taxon>Kickxellomycotina</taxon>
        <taxon>Dimargaritomycetes</taxon>
        <taxon>Dimargaritales</taxon>
        <taxon>Dimargaritaceae</taxon>
        <taxon>Dimargaris</taxon>
    </lineage>
</organism>
<protein>
    <submittedName>
        <fullName evidence="2">Uncharacterized protein</fullName>
    </submittedName>
</protein>
<feature type="compositionally biased region" description="Low complexity" evidence="1">
    <location>
        <begin position="338"/>
        <end position="348"/>
    </location>
</feature>
<dbReference type="EMBL" id="JANBQB010000040">
    <property type="protein sequence ID" value="KAJ1983794.1"/>
    <property type="molecule type" value="Genomic_DNA"/>
</dbReference>
<dbReference type="OrthoDB" id="5600233at2759"/>
<keyword evidence="3" id="KW-1185">Reference proteome</keyword>
<comment type="caution">
    <text evidence="2">The sequence shown here is derived from an EMBL/GenBank/DDBJ whole genome shotgun (WGS) entry which is preliminary data.</text>
</comment>
<feature type="region of interest" description="Disordered" evidence="1">
    <location>
        <begin position="44"/>
        <end position="109"/>
    </location>
</feature>
<feature type="region of interest" description="Disordered" evidence="1">
    <location>
        <begin position="443"/>
        <end position="484"/>
    </location>
</feature>